<dbReference type="SUPFAM" id="SSF56112">
    <property type="entry name" value="Protein kinase-like (PK-like)"/>
    <property type="match status" value="1"/>
</dbReference>
<keyword evidence="3" id="KW-1185">Reference proteome</keyword>
<dbReference type="AlphaFoldDB" id="A0A9X2DAL6"/>
<dbReference type="GO" id="GO:0005524">
    <property type="term" value="F:ATP binding"/>
    <property type="evidence" value="ECO:0007669"/>
    <property type="project" value="InterPro"/>
</dbReference>
<name>A0A9X2DAL6_9ACTN</name>
<accession>A0A9X2DAL6</accession>
<comment type="caution">
    <text evidence="2">The sequence shown here is derived from an EMBL/GenBank/DDBJ whole genome shotgun (WGS) entry which is preliminary data.</text>
</comment>
<feature type="domain" description="Protein kinase" evidence="1">
    <location>
        <begin position="7"/>
        <end position="319"/>
    </location>
</feature>
<dbReference type="InterPro" id="IPR000719">
    <property type="entry name" value="Prot_kinase_dom"/>
</dbReference>
<sequence length="319" mass="34204">MPTRVRARVEEALGSPVVAAVDQTGGMSPGPAVRLRGADGSRLFVKACPASLNPVTPQLLRREAVVLDALGRHPRWAALEHWWDEALEPDAPADPWVVLLLEDVEGRHPDLDSPADVDAVVSAVDALPALLHHRLPSLDPLLDAGRRSGAPLGSTRDSFSVWAASLQRASEVLPTLGPPWLADLTPLAAVLHAVPAGDRLVHWDVRSDNLLLRPDGSVVVVDWGQALVGPSWVDAFLAREEHAHLPWFDAAALDHPDLAALGEETVTALLAAFATHLLLRAGTAQRDQGMPTLRAFRVEVAHHLLVGVARRLGLPAPTR</sequence>
<dbReference type="PROSITE" id="PS50011">
    <property type="entry name" value="PROTEIN_KINASE_DOM"/>
    <property type="match status" value="1"/>
</dbReference>
<organism evidence="2 3">
    <name type="scientific">Nocardioides bruguierae</name>
    <dbReference type="NCBI Taxonomy" id="2945102"/>
    <lineage>
        <taxon>Bacteria</taxon>
        <taxon>Bacillati</taxon>
        <taxon>Actinomycetota</taxon>
        <taxon>Actinomycetes</taxon>
        <taxon>Propionibacteriales</taxon>
        <taxon>Nocardioidaceae</taxon>
        <taxon>Nocardioides</taxon>
    </lineage>
</organism>
<reference evidence="2" key="1">
    <citation type="submission" date="2022-05" db="EMBL/GenBank/DDBJ databases">
        <authorList>
            <person name="Tuo L."/>
        </authorList>
    </citation>
    <scope>NUCLEOTIDE SEQUENCE</scope>
    <source>
        <strain evidence="2">BSK12Z-4</strain>
    </source>
</reference>
<dbReference type="GO" id="GO:0004672">
    <property type="term" value="F:protein kinase activity"/>
    <property type="evidence" value="ECO:0007669"/>
    <property type="project" value="InterPro"/>
</dbReference>
<dbReference type="Gene3D" id="3.30.200.20">
    <property type="entry name" value="Phosphorylase Kinase, domain 1"/>
    <property type="match status" value="1"/>
</dbReference>
<evidence type="ECO:0000313" key="3">
    <source>
        <dbReference type="Proteomes" id="UP001139485"/>
    </source>
</evidence>
<dbReference type="Proteomes" id="UP001139485">
    <property type="component" value="Unassembled WGS sequence"/>
</dbReference>
<dbReference type="EMBL" id="JAMOIL010000024">
    <property type="protein sequence ID" value="MCM0621872.1"/>
    <property type="molecule type" value="Genomic_DNA"/>
</dbReference>
<gene>
    <name evidence="2" type="ORF">M8330_16395</name>
</gene>
<dbReference type="RefSeq" id="WP_250828203.1">
    <property type="nucleotide sequence ID" value="NZ_JAMOIL010000024.1"/>
</dbReference>
<evidence type="ECO:0000313" key="2">
    <source>
        <dbReference type="EMBL" id="MCM0621872.1"/>
    </source>
</evidence>
<protein>
    <submittedName>
        <fullName evidence="2">Aminoglycoside phosphotransferase family protein</fullName>
    </submittedName>
</protein>
<evidence type="ECO:0000259" key="1">
    <source>
        <dbReference type="PROSITE" id="PS50011"/>
    </source>
</evidence>
<dbReference type="InterPro" id="IPR011009">
    <property type="entry name" value="Kinase-like_dom_sf"/>
</dbReference>
<proteinExistence type="predicted"/>
<dbReference type="Gene3D" id="3.90.1200.10">
    <property type="match status" value="1"/>
</dbReference>